<dbReference type="Proteomes" id="UP001596052">
    <property type="component" value="Unassembled WGS sequence"/>
</dbReference>
<dbReference type="InterPro" id="IPR028082">
    <property type="entry name" value="Peripla_BP_I"/>
</dbReference>
<dbReference type="PANTHER" id="PTHR30036">
    <property type="entry name" value="D-XYLOSE-BINDING PERIPLASMIC PROTEIN"/>
    <property type="match status" value="1"/>
</dbReference>
<name>A0ABW0KRK8_9BACT</name>
<accession>A0ABW0KRK8</accession>
<proteinExistence type="inferred from homology"/>
<evidence type="ECO:0000313" key="5">
    <source>
        <dbReference type="EMBL" id="MFC5455621.1"/>
    </source>
</evidence>
<reference evidence="6" key="1">
    <citation type="journal article" date="2019" name="Int. J. Syst. Evol. Microbiol.">
        <title>The Global Catalogue of Microorganisms (GCM) 10K type strain sequencing project: providing services to taxonomists for standard genome sequencing and annotation.</title>
        <authorList>
            <consortium name="The Broad Institute Genomics Platform"/>
            <consortium name="The Broad Institute Genome Sequencing Center for Infectious Disease"/>
            <person name="Wu L."/>
            <person name="Ma J."/>
        </authorList>
    </citation>
    <scope>NUCLEOTIDE SEQUENCE [LARGE SCALE GENOMIC DNA]</scope>
    <source>
        <strain evidence="6">CGMCC 4.1469</strain>
    </source>
</reference>
<comment type="caution">
    <text evidence="5">The sequence shown here is derived from an EMBL/GenBank/DDBJ whole genome shotgun (WGS) entry which is preliminary data.</text>
</comment>
<evidence type="ECO:0000256" key="3">
    <source>
        <dbReference type="ARBA" id="ARBA00022729"/>
    </source>
</evidence>
<keyword evidence="3" id="KW-0732">Signal</keyword>
<gene>
    <name evidence="5" type="ORF">ACFQDI_12205</name>
</gene>
<dbReference type="Pfam" id="PF13407">
    <property type="entry name" value="Peripla_BP_4"/>
    <property type="match status" value="1"/>
</dbReference>
<evidence type="ECO:0000256" key="1">
    <source>
        <dbReference type="ARBA" id="ARBA00004196"/>
    </source>
</evidence>
<dbReference type="Gene3D" id="3.40.50.2300">
    <property type="match status" value="2"/>
</dbReference>
<feature type="domain" description="Periplasmic binding protein" evidence="4">
    <location>
        <begin position="39"/>
        <end position="299"/>
    </location>
</feature>
<dbReference type="SUPFAM" id="SSF53822">
    <property type="entry name" value="Periplasmic binding protein-like I"/>
    <property type="match status" value="1"/>
</dbReference>
<evidence type="ECO:0000313" key="6">
    <source>
        <dbReference type="Proteomes" id="UP001596052"/>
    </source>
</evidence>
<dbReference type="PANTHER" id="PTHR30036:SF1">
    <property type="entry name" value="D-XYLOSE-BINDING PERIPLASMIC PROTEIN"/>
    <property type="match status" value="1"/>
</dbReference>
<evidence type="ECO:0000259" key="4">
    <source>
        <dbReference type="Pfam" id="PF13407"/>
    </source>
</evidence>
<comment type="subcellular location">
    <subcellularLocation>
        <location evidence="1">Cell envelope</location>
    </subcellularLocation>
</comment>
<dbReference type="InterPro" id="IPR025997">
    <property type="entry name" value="SBP_2_dom"/>
</dbReference>
<organism evidence="5 6">
    <name type="scientific">Prosthecobacter fluviatilis</name>
    <dbReference type="NCBI Taxonomy" id="445931"/>
    <lineage>
        <taxon>Bacteria</taxon>
        <taxon>Pseudomonadati</taxon>
        <taxon>Verrucomicrobiota</taxon>
        <taxon>Verrucomicrobiia</taxon>
        <taxon>Verrucomicrobiales</taxon>
        <taxon>Verrucomicrobiaceae</taxon>
        <taxon>Prosthecobacter</taxon>
    </lineage>
</organism>
<dbReference type="EMBL" id="JBHSMQ010000004">
    <property type="protein sequence ID" value="MFC5455621.1"/>
    <property type="molecule type" value="Genomic_DNA"/>
</dbReference>
<dbReference type="RefSeq" id="WP_377166884.1">
    <property type="nucleotide sequence ID" value="NZ_JBHSMQ010000004.1"/>
</dbReference>
<sequence length="346" mass="37116">MSARILLVLVSCALSVITGLVIARGGAGGGKTVRQRPVIGLSMDTLKEERWQVDRDLFTEKIKAAGADVLVQSANSNDAIQLQNVESLITQKVDALVIIPHDGAAMAKAVKLAHQAGIPVLSYDRLITDCDLDLYLTFDNVKVGELQAKFLAERIPAAGKLRLIRIYGAKTDNNAKLFKQGQDNVLQPLIAAGKVEVIFEDWAEDWKPESAKKITNAAITKNGPNFDAILASNDGTAGGAIQALMEEGLAGKIIVTGQDADLAACQRIAQGTQSMTVYKPIQSIATKAAELALKLAQRKPLVAKDAIPNGQVEVPTVLLDIVSVTKENLRETVVKDGFRKEADVFQ</sequence>
<keyword evidence="6" id="KW-1185">Reference proteome</keyword>
<evidence type="ECO:0000256" key="2">
    <source>
        <dbReference type="ARBA" id="ARBA00007639"/>
    </source>
</evidence>
<comment type="similarity">
    <text evidence="2">Belongs to the bacterial solute-binding protein 2 family.</text>
</comment>
<dbReference type="CDD" id="cd19991">
    <property type="entry name" value="PBP1_ABC_xylose_binding"/>
    <property type="match status" value="1"/>
</dbReference>
<protein>
    <submittedName>
        <fullName evidence="5">Sugar ABC transporter substrate-binding protein</fullName>
    </submittedName>
</protein>
<dbReference type="InterPro" id="IPR050555">
    <property type="entry name" value="Bact_Solute-Bind_Prot2"/>
</dbReference>